<proteinExistence type="predicted"/>
<keyword evidence="1" id="KW-1133">Transmembrane helix</keyword>
<accession>A0AAV2K4C6</accession>
<organism evidence="2 3">
    <name type="scientific">Knipowitschia caucasica</name>
    <name type="common">Caucasian dwarf goby</name>
    <name type="synonym">Pomatoschistus caucasicus</name>
    <dbReference type="NCBI Taxonomy" id="637954"/>
    <lineage>
        <taxon>Eukaryota</taxon>
        <taxon>Metazoa</taxon>
        <taxon>Chordata</taxon>
        <taxon>Craniata</taxon>
        <taxon>Vertebrata</taxon>
        <taxon>Euteleostomi</taxon>
        <taxon>Actinopterygii</taxon>
        <taxon>Neopterygii</taxon>
        <taxon>Teleostei</taxon>
        <taxon>Neoteleostei</taxon>
        <taxon>Acanthomorphata</taxon>
        <taxon>Gobiaria</taxon>
        <taxon>Gobiiformes</taxon>
        <taxon>Gobioidei</taxon>
        <taxon>Gobiidae</taxon>
        <taxon>Gobiinae</taxon>
        <taxon>Knipowitschia</taxon>
    </lineage>
</organism>
<gene>
    <name evidence="2" type="ORF">KC01_LOCUS14287</name>
</gene>
<keyword evidence="3" id="KW-1185">Reference proteome</keyword>
<evidence type="ECO:0000313" key="3">
    <source>
        <dbReference type="Proteomes" id="UP001497482"/>
    </source>
</evidence>
<keyword evidence="1" id="KW-0472">Membrane</keyword>
<dbReference type="AlphaFoldDB" id="A0AAV2K4C6"/>
<sequence length="113" mass="11851">MKRFGRIRHVAVSSADYNLSWTESGRGQFSVSTNLSVKAASSCDVQCAVSVSAMTAPLRSTVRLTVVAEVLDTGDLTVAVALLGSLSALLLLALLCVATVLCLRTRGRTIHSG</sequence>
<evidence type="ECO:0000256" key="1">
    <source>
        <dbReference type="SAM" id="Phobius"/>
    </source>
</evidence>
<name>A0AAV2K4C6_KNICA</name>
<dbReference type="EMBL" id="OZ035838">
    <property type="protein sequence ID" value="CAL1583866.1"/>
    <property type="molecule type" value="Genomic_DNA"/>
</dbReference>
<evidence type="ECO:0000313" key="2">
    <source>
        <dbReference type="EMBL" id="CAL1583866.1"/>
    </source>
</evidence>
<dbReference type="Proteomes" id="UP001497482">
    <property type="component" value="Chromosome 16"/>
</dbReference>
<keyword evidence="1" id="KW-0812">Transmembrane</keyword>
<reference evidence="2 3" key="1">
    <citation type="submission" date="2024-04" db="EMBL/GenBank/DDBJ databases">
        <authorList>
            <person name="Waldvogel A.-M."/>
            <person name="Schoenle A."/>
        </authorList>
    </citation>
    <scope>NUCLEOTIDE SEQUENCE [LARGE SCALE GENOMIC DNA]</scope>
</reference>
<feature type="transmembrane region" description="Helical" evidence="1">
    <location>
        <begin position="78"/>
        <end position="103"/>
    </location>
</feature>
<protein>
    <submittedName>
        <fullName evidence="2">Uncharacterized protein</fullName>
    </submittedName>
</protein>